<dbReference type="GO" id="GO:0004518">
    <property type="term" value="F:nuclease activity"/>
    <property type="evidence" value="ECO:0007669"/>
    <property type="project" value="UniProtKB-KW"/>
</dbReference>
<keyword evidence="1" id="KW-0963">Cytoplasm</keyword>
<protein>
    <submittedName>
        <fullName evidence="7">Excinuclease ABC subunit C</fullName>
    </submittedName>
</protein>
<evidence type="ECO:0000256" key="5">
    <source>
        <dbReference type="ARBA" id="ARBA00023204"/>
    </source>
</evidence>
<dbReference type="SUPFAM" id="SSF82771">
    <property type="entry name" value="GIY-YIG endonuclease"/>
    <property type="match status" value="1"/>
</dbReference>
<dbReference type="Proteomes" id="UP000543224">
    <property type="component" value="Unassembled WGS sequence"/>
</dbReference>
<reference evidence="7 8" key="1">
    <citation type="journal article" date="2020" name="Front. Microbiol.">
        <title>Single-cell genomics of novel Actinobacteria with the Wood-Ljungdahl pathway discovered in a serpentinizing system.</title>
        <authorList>
            <person name="Merino N."/>
            <person name="Kawai M."/>
            <person name="Boyd E.S."/>
            <person name="Colman D.R."/>
            <person name="McGlynn S.E."/>
            <person name="Nealson K.H."/>
            <person name="Kurokawa K."/>
            <person name="Hongoh Y."/>
        </authorList>
    </citation>
    <scope>NUCLEOTIDE SEQUENCE [LARGE SCALE GENOMIC DNA]</scope>
    <source>
        <strain evidence="7 8">S25</strain>
    </source>
</reference>
<dbReference type="InterPro" id="IPR035901">
    <property type="entry name" value="GIY-YIG_endonuc_sf"/>
</dbReference>
<dbReference type="AlphaFoldDB" id="A0A6V8P1H3"/>
<evidence type="ECO:0000256" key="2">
    <source>
        <dbReference type="ARBA" id="ARBA00022763"/>
    </source>
</evidence>
<keyword evidence="2" id="KW-0227">DNA damage</keyword>
<evidence type="ECO:0000256" key="4">
    <source>
        <dbReference type="ARBA" id="ARBA00022881"/>
    </source>
</evidence>
<feature type="non-terminal residue" evidence="7">
    <location>
        <position position="92"/>
    </location>
</feature>
<evidence type="ECO:0000313" key="7">
    <source>
        <dbReference type="EMBL" id="GFP26348.1"/>
    </source>
</evidence>
<accession>A0A6V8P1H3</accession>
<sequence>MENPVKEQVKKIPNRPGVYIYRNASGEVIYVGKAKSLRKRVQNYFHSPRALPFNVRYLIDEIASLEFIITGSEMEALILECNLIKKHRPKYN</sequence>
<keyword evidence="4" id="KW-0267">Excision nuclease</keyword>
<dbReference type="PANTHER" id="PTHR30562:SF1">
    <property type="entry name" value="UVRABC SYSTEM PROTEIN C"/>
    <property type="match status" value="1"/>
</dbReference>
<evidence type="ECO:0000256" key="1">
    <source>
        <dbReference type="ARBA" id="ARBA00022490"/>
    </source>
</evidence>
<keyword evidence="5" id="KW-0234">DNA repair</keyword>
<evidence type="ECO:0000259" key="6">
    <source>
        <dbReference type="PROSITE" id="PS50164"/>
    </source>
</evidence>
<dbReference type="CDD" id="cd10434">
    <property type="entry name" value="GIY-YIG_UvrC_Cho"/>
    <property type="match status" value="1"/>
</dbReference>
<dbReference type="InterPro" id="IPR000305">
    <property type="entry name" value="GIY-YIG_endonuc"/>
</dbReference>
<evidence type="ECO:0000313" key="8">
    <source>
        <dbReference type="Proteomes" id="UP000543224"/>
    </source>
</evidence>
<dbReference type="SMART" id="SM00465">
    <property type="entry name" value="GIYc"/>
    <property type="match status" value="1"/>
</dbReference>
<dbReference type="PROSITE" id="PS50164">
    <property type="entry name" value="GIY_YIG"/>
    <property type="match status" value="1"/>
</dbReference>
<dbReference type="PANTHER" id="PTHR30562">
    <property type="entry name" value="UVRC/OXIDOREDUCTASE"/>
    <property type="match status" value="1"/>
</dbReference>
<dbReference type="GO" id="GO:0009380">
    <property type="term" value="C:excinuclease repair complex"/>
    <property type="evidence" value="ECO:0007669"/>
    <property type="project" value="TreeGrafter"/>
</dbReference>
<dbReference type="FunFam" id="3.40.1440.10:FF:000001">
    <property type="entry name" value="UvrABC system protein C"/>
    <property type="match status" value="1"/>
</dbReference>
<feature type="domain" description="GIY-YIG" evidence="6">
    <location>
        <begin position="14"/>
        <end position="92"/>
    </location>
</feature>
<proteinExistence type="predicted"/>
<dbReference type="InterPro" id="IPR050066">
    <property type="entry name" value="UvrABC_protein_C"/>
</dbReference>
<gene>
    <name evidence="7" type="ORF">HKBW3S25_01840</name>
</gene>
<dbReference type="GO" id="GO:0006289">
    <property type="term" value="P:nucleotide-excision repair"/>
    <property type="evidence" value="ECO:0007669"/>
    <property type="project" value="InterPro"/>
</dbReference>
<comment type="caution">
    <text evidence="7">The sequence shown here is derived from an EMBL/GenBank/DDBJ whole genome shotgun (WGS) entry which is preliminary data.</text>
</comment>
<evidence type="ECO:0000256" key="3">
    <source>
        <dbReference type="ARBA" id="ARBA00022769"/>
    </source>
</evidence>
<keyword evidence="3" id="KW-0228">DNA excision</keyword>
<name>A0A6V8P1H3_9ACTN</name>
<organism evidence="7 8">
    <name type="scientific">Candidatus Hakubella thermalkaliphila</name>
    <dbReference type="NCBI Taxonomy" id="2754717"/>
    <lineage>
        <taxon>Bacteria</taxon>
        <taxon>Bacillati</taxon>
        <taxon>Actinomycetota</taxon>
        <taxon>Actinomycetota incertae sedis</taxon>
        <taxon>Candidatus Hakubellales</taxon>
        <taxon>Candidatus Hakubellaceae</taxon>
        <taxon>Candidatus Hakubella</taxon>
    </lineage>
</organism>
<dbReference type="Gene3D" id="3.40.1440.10">
    <property type="entry name" value="GIY-YIG endonuclease"/>
    <property type="match status" value="1"/>
</dbReference>
<dbReference type="InterPro" id="IPR047296">
    <property type="entry name" value="GIY-YIG_UvrC_Cho"/>
</dbReference>
<dbReference type="Pfam" id="PF01541">
    <property type="entry name" value="GIY-YIG"/>
    <property type="match status" value="1"/>
</dbReference>
<dbReference type="EMBL" id="BLRX01000542">
    <property type="protein sequence ID" value="GFP26348.1"/>
    <property type="molecule type" value="Genomic_DNA"/>
</dbReference>